<comment type="caution">
    <text evidence="1">The sequence shown here is derived from an EMBL/GenBank/DDBJ whole genome shotgun (WGS) entry which is preliminary data.</text>
</comment>
<keyword evidence="2" id="KW-1185">Reference proteome</keyword>
<gene>
    <name evidence="1" type="ORF">VA596_50015</name>
</gene>
<dbReference type="Proteomes" id="UP001304298">
    <property type="component" value="Unassembled WGS sequence"/>
</dbReference>
<sequence>MSYVFSRDNPEIADRLAGTDLERIRAVSDRIDRIHAEGMHQDLCGCTAATCTTRTDVELREAGSEETIAWLAALGFVSIDELYVETR</sequence>
<evidence type="ECO:0000313" key="2">
    <source>
        <dbReference type="Proteomes" id="UP001304298"/>
    </source>
</evidence>
<name>A0ABU5RN86_9PSEU</name>
<accession>A0ABU5RN86</accession>
<dbReference type="RefSeq" id="WP_323337881.1">
    <property type="nucleotide sequence ID" value="NZ_JAYFSI010000027.1"/>
</dbReference>
<dbReference type="EMBL" id="JAYFSI010000027">
    <property type="protein sequence ID" value="MEA5367748.1"/>
    <property type="molecule type" value="Genomic_DNA"/>
</dbReference>
<organism evidence="1 2">
    <name type="scientific">Amycolatopsis heterodermiae</name>
    <dbReference type="NCBI Taxonomy" id="3110235"/>
    <lineage>
        <taxon>Bacteria</taxon>
        <taxon>Bacillati</taxon>
        <taxon>Actinomycetota</taxon>
        <taxon>Actinomycetes</taxon>
        <taxon>Pseudonocardiales</taxon>
        <taxon>Pseudonocardiaceae</taxon>
        <taxon>Amycolatopsis</taxon>
    </lineage>
</organism>
<protein>
    <submittedName>
        <fullName evidence="1">Uncharacterized protein</fullName>
    </submittedName>
</protein>
<reference evidence="1 2" key="1">
    <citation type="submission" date="2023-12" db="EMBL/GenBank/DDBJ databases">
        <title>Amycolatopsis sp. V23-08.</title>
        <authorList>
            <person name="Somphong A."/>
        </authorList>
    </citation>
    <scope>NUCLEOTIDE SEQUENCE [LARGE SCALE GENOMIC DNA]</scope>
    <source>
        <strain evidence="1 2">V23-08</strain>
    </source>
</reference>
<proteinExistence type="predicted"/>
<evidence type="ECO:0000313" key="1">
    <source>
        <dbReference type="EMBL" id="MEA5367748.1"/>
    </source>
</evidence>